<evidence type="ECO:0000313" key="2">
    <source>
        <dbReference type="Proteomes" id="UP000790377"/>
    </source>
</evidence>
<organism evidence="1 2">
    <name type="scientific">Hygrophoropsis aurantiaca</name>
    <dbReference type="NCBI Taxonomy" id="72124"/>
    <lineage>
        <taxon>Eukaryota</taxon>
        <taxon>Fungi</taxon>
        <taxon>Dikarya</taxon>
        <taxon>Basidiomycota</taxon>
        <taxon>Agaricomycotina</taxon>
        <taxon>Agaricomycetes</taxon>
        <taxon>Agaricomycetidae</taxon>
        <taxon>Boletales</taxon>
        <taxon>Coniophorineae</taxon>
        <taxon>Hygrophoropsidaceae</taxon>
        <taxon>Hygrophoropsis</taxon>
    </lineage>
</organism>
<name>A0ACB8A3Y5_9AGAM</name>
<dbReference type="EMBL" id="MU267849">
    <property type="protein sequence ID" value="KAH7908060.1"/>
    <property type="molecule type" value="Genomic_DNA"/>
</dbReference>
<gene>
    <name evidence="1" type="ORF">BJ138DRAFT_1158507</name>
</gene>
<accession>A0ACB8A3Y5</accession>
<evidence type="ECO:0000313" key="1">
    <source>
        <dbReference type="EMBL" id="KAH7908060.1"/>
    </source>
</evidence>
<dbReference type="Proteomes" id="UP000790377">
    <property type="component" value="Unassembled WGS sequence"/>
</dbReference>
<comment type="caution">
    <text evidence="1">The sequence shown here is derived from an EMBL/GenBank/DDBJ whole genome shotgun (WGS) entry which is preliminary data.</text>
</comment>
<protein>
    <submittedName>
        <fullName evidence="1">Uncharacterized protein</fullName>
    </submittedName>
</protein>
<sequence>MGSIQCPVCYDDMRAPSKGAVAAICGHVFCRPCLKRQHEQRLAQQQQPACPMCRGVLDLENLSALTFPVPRLRALDQEPINFSALQIQSAIALVSQAEALMKNPVKSVAPIWELIISIENVIYNLADISNTNEVEDLTVALLECRKDLGQYLEAFREIAQMDTGSQAHRLEERVRELKLEYNTINSTAHERELLVAEKERELKEIEEHVQANLAIIGKETD</sequence>
<proteinExistence type="predicted"/>
<reference evidence="1" key="1">
    <citation type="journal article" date="2021" name="New Phytol.">
        <title>Evolutionary innovations through gain and loss of genes in the ectomycorrhizal Boletales.</title>
        <authorList>
            <person name="Wu G."/>
            <person name="Miyauchi S."/>
            <person name="Morin E."/>
            <person name="Kuo A."/>
            <person name="Drula E."/>
            <person name="Varga T."/>
            <person name="Kohler A."/>
            <person name="Feng B."/>
            <person name="Cao Y."/>
            <person name="Lipzen A."/>
            <person name="Daum C."/>
            <person name="Hundley H."/>
            <person name="Pangilinan J."/>
            <person name="Johnson J."/>
            <person name="Barry K."/>
            <person name="LaButti K."/>
            <person name="Ng V."/>
            <person name="Ahrendt S."/>
            <person name="Min B."/>
            <person name="Choi I.G."/>
            <person name="Park H."/>
            <person name="Plett J.M."/>
            <person name="Magnuson J."/>
            <person name="Spatafora J.W."/>
            <person name="Nagy L.G."/>
            <person name="Henrissat B."/>
            <person name="Grigoriev I.V."/>
            <person name="Yang Z.L."/>
            <person name="Xu J."/>
            <person name="Martin F.M."/>
        </authorList>
    </citation>
    <scope>NUCLEOTIDE SEQUENCE</scope>
    <source>
        <strain evidence="1">ATCC 28755</strain>
    </source>
</reference>
<keyword evidence="2" id="KW-1185">Reference proteome</keyword>